<feature type="region of interest" description="Disordered" evidence="1">
    <location>
        <begin position="223"/>
        <end position="243"/>
    </location>
</feature>
<evidence type="ECO:0000313" key="4">
    <source>
        <dbReference type="Proteomes" id="UP000464378"/>
    </source>
</evidence>
<gene>
    <name evidence="3" type="ORF">GMBLW1_15270</name>
</gene>
<dbReference type="InParanoid" id="A0A6C2YMU2"/>
<proteinExistence type="predicted"/>
<evidence type="ECO:0000256" key="2">
    <source>
        <dbReference type="SAM" id="Phobius"/>
    </source>
</evidence>
<organism evidence="3">
    <name type="scientific">Tuwongella immobilis</name>
    <dbReference type="NCBI Taxonomy" id="692036"/>
    <lineage>
        <taxon>Bacteria</taxon>
        <taxon>Pseudomonadati</taxon>
        <taxon>Planctomycetota</taxon>
        <taxon>Planctomycetia</taxon>
        <taxon>Gemmatales</taxon>
        <taxon>Gemmataceae</taxon>
        <taxon>Tuwongella</taxon>
    </lineage>
</organism>
<dbReference type="Proteomes" id="UP000464378">
    <property type="component" value="Chromosome"/>
</dbReference>
<dbReference type="KEGG" id="tim:GMBLW1_15270"/>
<evidence type="ECO:0000256" key="1">
    <source>
        <dbReference type="SAM" id="MobiDB-lite"/>
    </source>
</evidence>
<keyword evidence="2" id="KW-0472">Membrane</keyword>
<protein>
    <recommendedName>
        <fullName evidence="5">Organic solvent tolerance-like N-terminal domain-containing protein</fullName>
    </recommendedName>
</protein>
<reference evidence="3" key="1">
    <citation type="submission" date="2019-04" db="EMBL/GenBank/DDBJ databases">
        <authorList>
            <consortium name="Science for Life Laboratories"/>
        </authorList>
    </citation>
    <scope>NUCLEOTIDE SEQUENCE</scope>
    <source>
        <strain evidence="3">MBLW1</strain>
    </source>
</reference>
<feature type="transmembrane region" description="Helical" evidence="2">
    <location>
        <begin position="7"/>
        <end position="24"/>
    </location>
</feature>
<evidence type="ECO:0000313" key="3">
    <source>
        <dbReference type="EMBL" id="VIP02433.1"/>
    </source>
</evidence>
<dbReference type="EMBL" id="LR586016">
    <property type="protein sequence ID" value="VIP02433.1"/>
    <property type="molecule type" value="Genomic_DNA"/>
</dbReference>
<feature type="compositionally biased region" description="Basic and acidic residues" evidence="1">
    <location>
        <begin position="691"/>
        <end position="701"/>
    </location>
</feature>
<evidence type="ECO:0008006" key="5">
    <source>
        <dbReference type="Google" id="ProtNLM"/>
    </source>
</evidence>
<dbReference type="RefSeq" id="WP_162657610.1">
    <property type="nucleotide sequence ID" value="NZ_LR593887.1"/>
</dbReference>
<keyword evidence="2" id="KW-0812">Transmembrane</keyword>
<sequence length="1164" mass="128336">MRSTRRLLLYIMAIVSAGTIYTLYSKALGDLDGLPPLPLAYTEEMLSDGPLPVPTVSATDLRLREAFGTNCPEIEYPIKIDVRARGMLVAANHFEINPDGRVRLTEVSVALFGKPKNGHSEIHTVHADIALLEMDSPVKTVAELGSRKILGAELISDPGLRSRDPRVGMIYLVQNRHTPQPEDDMMLRTPGPIYYRDLSQITGRDSTQPNIWTPAVIELTDRQIGPKPTTPATLRLPPTLKDDLRRPNTIAEMMNGSRAPLPTITAEGLKIYLSQLPNIGSNSDKAAPNKPAGPSPLQVRRVEMNGNVQMNLWVDGSSNFLAGDPAEKPQPTAQGLPKPNDKTPASSDRVLIQIETNGPFEYDVEKDIAQYHIASQSNPHLPNHVLVTRHVKPSLRDMMACDDLIIHFKRGGNSPKTEPAAPATATNQPSIQVRKVIATGKSVAVSSDSEQLQAWGYRLVYDAEKSETTLEGDKMIAVKDGNQIEAFELILSNLNVKNQQTAKARGPGKIGMGLLDPTTKSHAQQAVWQEWITFTKEIDPKTKLELDKLALSGGAKFTDKTEQRTLEGRTLTLWLLPQQSAVGSAAMAAPAGTGNDSRKPHRLEAVQQVVLHSPELEITKSDYLNVWFQERPVPKSAIQPIPANAGVNPPQTGNIPNLLPANGLPTGATPLATAQSGGTSVVAQPVGRDATPVREKNRDPIGEMFGSRSNDSGSQREKNPPIRLQSQRIIAWVDRTEKRNDLNRLQCDGDVVVHQDPAKPNARPVDITGKSMTLRHYMEGNILHVIGTEESNAEVHLDQLSLIGADVLIDQRDNLASVKGSGTMRLLSSTNLEGQKLETPTYVDVFWKEGMEFRGGEKWARFEGSVQGVQLNSRVLCETMQVTLDREVWLNQAQKTGQSGKDSPKIDRVICDRQPTNPKAVVDRSQQVVYTDLIRDPKTRKIAKYQSISSRELNLDNLSSKLEAPGPGTVRIFQPGNSSNPAAVSPNFSPIGNGNRPMAANSQTDQIMKLTWVGYKGALKADNKRRMAIFYDDIEVMHFPTENPQQVIDITKIHPDGMHLRCSQSLEVYSHKHSDDKTTMEMIARGNCRIRTFEFDATSEIVKYDESKDTLIFEGEKLPAELVRYKDGVRGVEPEKFKGRKITYYRKTNNFSVDGGTGVTGSIR</sequence>
<feature type="region of interest" description="Disordered" evidence="1">
    <location>
        <begin position="674"/>
        <end position="723"/>
    </location>
</feature>
<dbReference type="EMBL" id="LR593887">
    <property type="protein sequence ID" value="VTS01383.1"/>
    <property type="molecule type" value="Genomic_DNA"/>
</dbReference>
<keyword evidence="4" id="KW-1185">Reference proteome</keyword>
<feature type="compositionally biased region" description="Low complexity" evidence="1">
    <location>
        <begin position="230"/>
        <end position="239"/>
    </location>
</feature>
<name>A0A6C2YMU2_9BACT</name>
<dbReference type="AlphaFoldDB" id="A0A6C2YMU2"/>
<feature type="region of interest" description="Disordered" evidence="1">
    <location>
        <begin position="319"/>
        <end position="346"/>
    </location>
</feature>
<keyword evidence="2" id="KW-1133">Transmembrane helix</keyword>
<accession>A0A6C2YMU2</accession>